<evidence type="ECO:0000259" key="5">
    <source>
        <dbReference type="Pfam" id="PF23445"/>
    </source>
</evidence>
<dbReference type="Proteomes" id="UP001153678">
    <property type="component" value="Unassembled WGS sequence"/>
</dbReference>
<dbReference type="InterPro" id="IPR027417">
    <property type="entry name" value="P-loop_NTPase"/>
</dbReference>
<dbReference type="PANTHER" id="PTHR47961">
    <property type="entry name" value="DNA POLYMERASE THETA, PUTATIVE (AFU_ORTHOLOGUE AFUA_1G05260)-RELATED"/>
    <property type="match status" value="1"/>
</dbReference>
<evidence type="ECO:0000256" key="2">
    <source>
        <dbReference type="ARBA" id="ARBA00022801"/>
    </source>
</evidence>
<keyword evidence="4" id="KW-0067">ATP-binding</keyword>
<gene>
    <name evidence="6" type="ORF">FWILDA_LOCUS18432</name>
</gene>
<comment type="caution">
    <text evidence="6">The sequence shown here is derived from an EMBL/GenBank/DDBJ whole genome shotgun (WGS) entry which is preliminary data.</text>
</comment>
<evidence type="ECO:0000313" key="7">
    <source>
        <dbReference type="Proteomes" id="UP001153678"/>
    </source>
</evidence>
<dbReference type="SUPFAM" id="SSF52540">
    <property type="entry name" value="P-loop containing nucleoside triphosphate hydrolases"/>
    <property type="match status" value="1"/>
</dbReference>
<protein>
    <submittedName>
        <fullName evidence="6">3644_t:CDS:1</fullName>
    </submittedName>
</protein>
<dbReference type="GO" id="GO:0005524">
    <property type="term" value="F:ATP binding"/>
    <property type="evidence" value="ECO:0007669"/>
    <property type="project" value="UniProtKB-KW"/>
</dbReference>
<evidence type="ECO:0000256" key="4">
    <source>
        <dbReference type="ARBA" id="ARBA00022840"/>
    </source>
</evidence>
<dbReference type="GO" id="GO:0004386">
    <property type="term" value="F:helicase activity"/>
    <property type="evidence" value="ECO:0007669"/>
    <property type="project" value="UniProtKB-KW"/>
</dbReference>
<reference evidence="6" key="1">
    <citation type="submission" date="2022-08" db="EMBL/GenBank/DDBJ databases">
        <authorList>
            <person name="Kallberg Y."/>
            <person name="Tangrot J."/>
            <person name="Rosling A."/>
        </authorList>
    </citation>
    <scope>NUCLEOTIDE SEQUENCE</scope>
    <source>
        <strain evidence="6">Wild A</strain>
    </source>
</reference>
<accession>A0A9W4TAL5</accession>
<name>A0A9W4TAL5_9GLOM</name>
<dbReference type="InterPro" id="IPR036388">
    <property type="entry name" value="WH-like_DNA-bd_sf"/>
</dbReference>
<feature type="domain" description="MER3 helicase-like winged helix" evidence="5">
    <location>
        <begin position="199"/>
        <end position="233"/>
    </location>
</feature>
<organism evidence="6 7">
    <name type="scientific">Funneliformis geosporum</name>
    <dbReference type="NCBI Taxonomy" id="1117311"/>
    <lineage>
        <taxon>Eukaryota</taxon>
        <taxon>Fungi</taxon>
        <taxon>Fungi incertae sedis</taxon>
        <taxon>Mucoromycota</taxon>
        <taxon>Glomeromycotina</taxon>
        <taxon>Glomeromycetes</taxon>
        <taxon>Glomerales</taxon>
        <taxon>Glomeraceae</taxon>
        <taxon>Funneliformis</taxon>
    </lineage>
</organism>
<dbReference type="InterPro" id="IPR057842">
    <property type="entry name" value="WH_MER3"/>
</dbReference>
<dbReference type="Gene3D" id="3.40.50.300">
    <property type="entry name" value="P-loop containing nucleotide triphosphate hydrolases"/>
    <property type="match status" value="2"/>
</dbReference>
<keyword evidence="3" id="KW-0347">Helicase</keyword>
<evidence type="ECO:0000256" key="1">
    <source>
        <dbReference type="ARBA" id="ARBA00022741"/>
    </source>
</evidence>
<dbReference type="AlphaFoldDB" id="A0A9W4TAL5"/>
<dbReference type="OrthoDB" id="3201040at2759"/>
<dbReference type="EMBL" id="CAMKVN010017955">
    <property type="protein sequence ID" value="CAI2198156.1"/>
    <property type="molecule type" value="Genomic_DNA"/>
</dbReference>
<dbReference type="GO" id="GO:0016787">
    <property type="term" value="F:hydrolase activity"/>
    <property type="evidence" value="ECO:0007669"/>
    <property type="project" value="UniProtKB-KW"/>
</dbReference>
<evidence type="ECO:0000313" key="6">
    <source>
        <dbReference type="EMBL" id="CAI2198156.1"/>
    </source>
</evidence>
<keyword evidence="1" id="KW-0547">Nucleotide-binding</keyword>
<evidence type="ECO:0000256" key="3">
    <source>
        <dbReference type="ARBA" id="ARBA00022806"/>
    </source>
</evidence>
<keyword evidence="7" id="KW-1185">Reference proteome</keyword>
<sequence>IKSSQKIIRIVGLSATIPNYVDVARFLGDYFILTVVLACSIRTTFFCVKCKPDSIISNNKLNMNCWKKVLDLVREKHQMMVFVHLREDTVRTAKVLHEFAFYDGHSGNNKFNFLLKKKIISSFKSLTYINKILDLFDVSTLKGYSLEMQDVMESRNKDLKELFQYGLSIHHAGMLEADQSMTERLFSEGFIKIFGRAGRFTDKMVDNLNAEISLGNVTNIDEGVRWLGYTYLF</sequence>
<feature type="non-terminal residue" evidence="6">
    <location>
        <position position="1"/>
    </location>
</feature>
<feature type="non-terminal residue" evidence="6">
    <location>
        <position position="233"/>
    </location>
</feature>
<proteinExistence type="predicted"/>
<dbReference type="InterPro" id="IPR050474">
    <property type="entry name" value="Hel308_SKI2-like"/>
</dbReference>
<dbReference type="PANTHER" id="PTHR47961:SF13">
    <property type="entry name" value="ACTIVATING SIGNAL COINTEGRATOR 1 COMPLEX SUBUNIT 3"/>
    <property type="match status" value="1"/>
</dbReference>
<keyword evidence="2" id="KW-0378">Hydrolase</keyword>
<dbReference type="Pfam" id="PF23445">
    <property type="entry name" value="WHD_SNRNP200"/>
    <property type="match status" value="1"/>
</dbReference>
<dbReference type="Gene3D" id="1.10.10.10">
    <property type="entry name" value="Winged helix-like DNA-binding domain superfamily/Winged helix DNA-binding domain"/>
    <property type="match status" value="1"/>
</dbReference>